<dbReference type="Pfam" id="PF01614">
    <property type="entry name" value="IclR_C"/>
    <property type="match status" value="1"/>
</dbReference>
<keyword evidence="1" id="KW-0805">Transcription regulation</keyword>
<dbReference type="InterPro" id="IPR029016">
    <property type="entry name" value="GAF-like_dom_sf"/>
</dbReference>
<dbReference type="InterPro" id="IPR005471">
    <property type="entry name" value="Tscrpt_reg_IclR_N"/>
</dbReference>
<dbReference type="EMBL" id="BAABGT010000005">
    <property type="protein sequence ID" value="GAA4536728.1"/>
    <property type="molecule type" value="Genomic_DNA"/>
</dbReference>
<gene>
    <name evidence="6" type="ORF">GCM10023175_04040</name>
</gene>
<dbReference type="PANTHER" id="PTHR30136:SF35">
    <property type="entry name" value="HTH-TYPE TRANSCRIPTIONAL REGULATOR RV1719"/>
    <property type="match status" value="1"/>
</dbReference>
<name>A0ABP8RET1_9PSEU</name>
<keyword evidence="7" id="KW-1185">Reference proteome</keyword>
<dbReference type="InterPro" id="IPR050707">
    <property type="entry name" value="HTH_MetabolicPath_Reg"/>
</dbReference>
<organism evidence="6 7">
    <name type="scientific">Pseudonocardia xishanensis</name>
    <dbReference type="NCBI Taxonomy" id="630995"/>
    <lineage>
        <taxon>Bacteria</taxon>
        <taxon>Bacillati</taxon>
        <taxon>Actinomycetota</taxon>
        <taxon>Actinomycetes</taxon>
        <taxon>Pseudonocardiales</taxon>
        <taxon>Pseudonocardiaceae</taxon>
        <taxon>Pseudonocardia</taxon>
    </lineage>
</organism>
<evidence type="ECO:0000259" key="5">
    <source>
        <dbReference type="PROSITE" id="PS51078"/>
    </source>
</evidence>
<evidence type="ECO:0000256" key="2">
    <source>
        <dbReference type="ARBA" id="ARBA00023125"/>
    </source>
</evidence>
<dbReference type="InterPro" id="IPR036388">
    <property type="entry name" value="WH-like_DNA-bd_sf"/>
</dbReference>
<sequence>MRAGIVAGRDVRGMTIEKDDLKEGAPERSGLRSVSRALRALMLFREEPELGVREIARQLDLNPAVAYRLVTTLTLYGFLEQLPVQQTYTLGHSVGELAEVFHRSRGFSQKALTLMGRLHNSTRETIGLHMLHEGLRLCVLTLESPQPLRMVLPLGSFMSVTNGATDLVLYSFGTEEQRARVHHRLTEPQWRADTEVARSDGEPPTDAEAQLVVRRGWAASYGARTLGSAAIAAPVRLSHGLYALSLLGPAERVRAMGERAIVDQVLEVAAAMETELEGLRPTIVPDNTVF</sequence>
<dbReference type="Pfam" id="PF09339">
    <property type="entry name" value="HTH_IclR"/>
    <property type="match status" value="1"/>
</dbReference>
<dbReference type="Gene3D" id="3.30.450.40">
    <property type="match status" value="1"/>
</dbReference>
<keyword evidence="2" id="KW-0238">DNA-binding</keyword>
<dbReference type="Gene3D" id="1.10.10.10">
    <property type="entry name" value="Winged helix-like DNA-binding domain superfamily/Winged helix DNA-binding domain"/>
    <property type="match status" value="1"/>
</dbReference>
<accession>A0ABP8RET1</accession>
<evidence type="ECO:0000259" key="4">
    <source>
        <dbReference type="PROSITE" id="PS51077"/>
    </source>
</evidence>
<evidence type="ECO:0000256" key="3">
    <source>
        <dbReference type="ARBA" id="ARBA00023163"/>
    </source>
</evidence>
<dbReference type="PROSITE" id="PS51078">
    <property type="entry name" value="ICLR_ED"/>
    <property type="match status" value="1"/>
</dbReference>
<evidence type="ECO:0000313" key="7">
    <source>
        <dbReference type="Proteomes" id="UP001501598"/>
    </source>
</evidence>
<dbReference type="InterPro" id="IPR036390">
    <property type="entry name" value="WH_DNA-bd_sf"/>
</dbReference>
<dbReference type="PROSITE" id="PS51077">
    <property type="entry name" value="HTH_ICLR"/>
    <property type="match status" value="1"/>
</dbReference>
<dbReference type="InterPro" id="IPR014757">
    <property type="entry name" value="Tscrpt_reg_IclR_C"/>
</dbReference>
<dbReference type="SUPFAM" id="SSF55781">
    <property type="entry name" value="GAF domain-like"/>
    <property type="match status" value="1"/>
</dbReference>
<dbReference type="SMART" id="SM00346">
    <property type="entry name" value="HTH_ICLR"/>
    <property type="match status" value="1"/>
</dbReference>
<protein>
    <submittedName>
        <fullName evidence="6">IclR family transcriptional regulator</fullName>
    </submittedName>
</protein>
<dbReference type="Proteomes" id="UP001501598">
    <property type="component" value="Unassembled WGS sequence"/>
</dbReference>
<reference evidence="7" key="1">
    <citation type="journal article" date="2019" name="Int. J. Syst. Evol. Microbiol.">
        <title>The Global Catalogue of Microorganisms (GCM) 10K type strain sequencing project: providing services to taxonomists for standard genome sequencing and annotation.</title>
        <authorList>
            <consortium name="The Broad Institute Genomics Platform"/>
            <consortium name="The Broad Institute Genome Sequencing Center for Infectious Disease"/>
            <person name="Wu L."/>
            <person name="Ma J."/>
        </authorList>
    </citation>
    <scope>NUCLEOTIDE SEQUENCE [LARGE SCALE GENOMIC DNA]</scope>
    <source>
        <strain evidence="7">JCM 17906</strain>
    </source>
</reference>
<dbReference type="PANTHER" id="PTHR30136">
    <property type="entry name" value="HELIX-TURN-HELIX TRANSCRIPTIONAL REGULATOR, ICLR FAMILY"/>
    <property type="match status" value="1"/>
</dbReference>
<evidence type="ECO:0000313" key="6">
    <source>
        <dbReference type="EMBL" id="GAA4536728.1"/>
    </source>
</evidence>
<keyword evidence="3" id="KW-0804">Transcription</keyword>
<evidence type="ECO:0000256" key="1">
    <source>
        <dbReference type="ARBA" id="ARBA00023015"/>
    </source>
</evidence>
<feature type="domain" description="IclR-ED" evidence="5">
    <location>
        <begin position="93"/>
        <end position="278"/>
    </location>
</feature>
<proteinExistence type="predicted"/>
<feature type="domain" description="HTH iclR-type" evidence="4">
    <location>
        <begin position="31"/>
        <end position="92"/>
    </location>
</feature>
<dbReference type="SUPFAM" id="SSF46785">
    <property type="entry name" value="Winged helix' DNA-binding domain"/>
    <property type="match status" value="1"/>
</dbReference>
<comment type="caution">
    <text evidence="6">The sequence shown here is derived from an EMBL/GenBank/DDBJ whole genome shotgun (WGS) entry which is preliminary data.</text>
</comment>